<reference evidence="3" key="1">
    <citation type="journal article" date="2019" name="Int. J. Syst. Evol. Microbiol.">
        <title>The Global Catalogue of Microorganisms (GCM) 10K type strain sequencing project: providing services to taxonomists for standard genome sequencing and annotation.</title>
        <authorList>
            <consortium name="The Broad Institute Genomics Platform"/>
            <consortium name="The Broad Institute Genome Sequencing Center for Infectious Disease"/>
            <person name="Wu L."/>
            <person name="Ma J."/>
        </authorList>
    </citation>
    <scope>NUCLEOTIDE SEQUENCE [LARGE SCALE GENOMIC DNA]</scope>
    <source>
        <strain evidence="3">TISTR 1571</strain>
    </source>
</reference>
<dbReference type="Proteomes" id="UP001597452">
    <property type="component" value="Unassembled WGS sequence"/>
</dbReference>
<organism evidence="2 3">
    <name type="scientific">Piscibacillus salipiscarius</name>
    <dbReference type="NCBI Taxonomy" id="299480"/>
    <lineage>
        <taxon>Bacteria</taxon>
        <taxon>Bacillati</taxon>
        <taxon>Bacillota</taxon>
        <taxon>Bacilli</taxon>
        <taxon>Bacillales</taxon>
        <taxon>Bacillaceae</taxon>
        <taxon>Piscibacillus</taxon>
    </lineage>
</organism>
<evidence type="ECO:0000313" key="3">
    <source>
        <dbReference type="Proteomes" id="UP001597452"/>
    </source>
</evidence>
<feature type="region of interest" description="Disordered" evidence="1">
    <location>
        <begin position="25"/>
        <end position="107"/>
    </location>
</feature>
<evidence type="ECO:0000256" key="1">
    <source>
        <dbReference type="SAM" id="MobiDB-lite"/>
    </source>
</evidence>
<protein>
    <submittedName>
        <fullName evidence="2">Uncharacterized protein</fullName>
    </submittedName>
</protein>
<name>A0ABW5QC86_9BACI</name>
<accession>A0ABW5QC86</accession>
<proteinExistence type="predicted"/>
<comment type="caution">
    <text evidence="2">The sequence shown here is derived from an EMBL/GenBank/DDBJ whole genome shotgun (WGS) entry which is preliminary data.</text>
</comment>
<feature type="compositionally biased region" description="Basic and acidic residues" evidence="1">
    <location>
        <begin position="32"/>
        <end position="90"/>
    </location>
</feature>
<sequence>MVFKLLYHILVCLIIVNSGKQVKSLNLGGDAMSDKNKKDLKKKDTVDNKRQSAYEEERSELHKFKDQQLTDEIPLKDLEIEEKNTKDKKNSQSTSQTEKKYRNPKEK</sequence>
<evidence type="ECO:0000313" key="2">
    <source>
        <dbReference type="EMBL" id="MFD2639547.1"/>
    </source>
</evidence>
<keyword evidence="3" id="KW-1185">Reference proteome</keyword>
<gene>
    <name evidence="2" type="ORF">ACFSW4_11765</name>
</gene>
<dbReference type="EMBL" id="JBHUMZ010000025">
    <property type="protein sequence ID" value="MFD2639547.1"/>
    <property type="molecule type" value="Genomic_DNA"/>
</dbReference>
<feature type="compositionally biased region" description="Basic and acidic residues" evidence="1">
    <location>
        <begin position="97"/>
        <end position="107"/>
    </location>
</feature>